<reference evidence="3" key="2">
    <citation type="submission" date="2023-07" db="EMBL/GenBank/DDBJ databases">
        <authorList>
            <consortium name="Lawrence Berkeley National Laboratory"/>
            <person name="Haridas S."/>
            <person name="Hensen N."/>
            <person name="Bonometti L."/>
            <person name="Westerberg I."/>
            <person name="Brannstrom I.O."/>
            <person name="Guillou S."/>
            <person name="Cros-Aarteil S."/>
            <person name="Calhoun S."/>
            <person name="Kuo A."/>
            <person name="Mondo S."/>
            <person name="Pangilinan J."/>
            <person name="Riley R."/>
            <person name="LaButti K."/>
            <person name="Andreopoulos B."/>
            <person name="Lipzen A."/>
            <person name="Chen C."/>
            <person name="Yanf M."/>
            <person name="Daum C."/>
            <person name="Ng V."/>
            <person name="Clum A."/>
            <person name="Steindorff A."/>
            <person name="Ohm R."/>
            <person name="Martin F."/>
            <person name="Silar P."/>
            <person name="Natvig D."/>
            <person name="Lalanne C."/>
            <person name="Gautier V."/>
            <person name="Ament-velasquez S.L."/>
            <person name="Kruys A."/>
            <person name="Hutchinson M.I."/>
            <person name="Powell A.J."/>
            <person name="Barry K."/>
            <person name="Miller A.N."/>
            <person name="Grigoriev I.V."/>
            <person name="Debuchy R."/>
            <person name="Gladieux P."/>
            <person name="Thoren M.H."/>
            <person name="Johannesson H."/>
        </authorList>
    </citation>
    <scope>NUCLEOTIDE SEQUENCE</scope>
    <source>
        <strain evidence="3">FGSC 1904</strain>
    </source>
</reference>
<dbReference type="InterPro" id="IPR036388">
    <property type="entry name" value="WH-like_DNA-bd_sf"/>
</dbReference>
<dbReference type="GO" id="GO:0003682">
    <property type="term" value="F:chromatin binding"/>
    <property type="evidence" value="ECO:0007669"/>
    <property type="project" value="TreeGrafter"/>
</dbReference>
<dbReference type="GO" id="GO:0070210">
    <property type="term" value="C:Rpd3L-Expanded complex"/>
    <property type="evidence" value="ECO:0007669"/>
    <property type="project" value="TreeGrafter"/>
</dbReference>
<feature type="compositionally biased region" description="Pro residues" evidence="1">
    <location>
        <begin position="76"/>
        <end position="85"/>
    </location>
</feature>
<dbReference type="Pfam" id="PF04433">
    <property type="entry name" value="SWIRM"/>
    <property type="match status" value="1"/>
</dbReference>
<feature type="domain" description="SWIRM" evidence="2">
    <location>
        <begin position="304"/>
        <end position="403"/>
    </location>
</feature>
<evidence type="ECO:0000256" key="1">
    <source>
        <dbReference type="SAM" id="MobiDB-lite"/>
    </source>
</evidence>
<proteinExistence type="predicted"/>
<sequence>MSGKNDKVLQPALFPMDYNMRPMQSNSSSSKPKRPLDISNLMSPPGLAPYETFNHREAAMPVSKPLMSVASRQMGPHPPLSPPISPLTGPRNSITMEPRPSMSDADPILYPASETATSPPSEPLFVPSVPSAEPLDDLVNNHIASRPQNIVRATSPPKAEDYKLVLFFKSECLKMWQKDPRDWLRKEREYLRANKKSPTKPRPVVSKLPTILPAAQPPAPAPRPQVARTSSTGRIQKPRVTKAPAQNPRPIRATPAHSRQTARVSATPEPRARTQAPNREDKDFEALPDCTPNILTLPNTPGCLKVDWKGNPLDLSKDPNRSRLHPEELNLAAALRLDCATYLTSKRRIFIKRIECYKRGKEFRKTDAQQACKIDVNKASKLWTAYERVGWLDPKHIERFLFDN</sequence>
<dbReference type="SUPFAM" id="SSF46689">
    <property type="entry name" value="Homeodomain-like"/>
    <property type="match status" value="1"/>
</dbReference>
<feature type="region of interest" description="Disordered" evidence="1">
    <location>
        <begin position="1"/>
        <end position="50"/>
    </location>
</feature>
<dbReference type="Proteomes" id="UP001281003">
    <property type="component" value="Unassembled WGS sequence"/>
</dbReference>
<evidence type="ECO:0000313" key="4">
    <source>
        <dbReference type="Proteomes" id="UP001281003"/>
    </source>
</evidence>
<comment type="caution">
    <text evidence="3">The sequence shown here is derived from an EMBL/GenBank/DDBJ whole genome shotgun (WGS) entry which is preliminary data.</text>
</comment>
<dbReference type="GO" id="GO:0003713">
    <property type="term" value="F:transcription coactivator activity"/>
    <property type="evidence" value="ECO:0007669"/>
    <property type="project" value="TreeGrafter"/>
</dbReference>
<feature type="region of interest" description="Disordered" evidence="1">
    <location>
        <begin position="212"/>
        <end position="287"/>
    </location>
</feature>
<dbReference type="GO" id="GO:0006338">
    <property type="term" value="P:chromatin remodeling"/>
    <property type="evidence" value="ECO:0007669"/>
    <property type="project" value="TreeGrafter"/>
</dbReference>
<dbReference type="GO" id="GO:0006357">
    <property type="term" value="P:regulation of transcription by RNA polymerase II"/>
    <property type="evidence" value="ECO:0007669"/>
    <property type="project" value="TreeGrafter"/>
</dbReference>
<dbReference type="PANTHER" id="PTHR12374:SF21">
    <property type="entry name" value="SWIRM DOMAIN-CONTAINING PROTEIN FUN19-RELATED"/>
    <property type="match status" value="1"/>
</dbReference>
<name>A0AAE0PA63_SORBR</name>
<protein>
    <recommendedName>
        <fullName evidence="2">SWIRM domain-containing protein</fullName>
    </recommendedName>
</protein>
<evidence type="ECO:0000313" key="3">
    <source>
        <dbReference type="EMBL" id="KAK3396214.1"/>
    </source>
</evidence>
<dbReference type="AlphaFoldDB" id="A0AAE0PA63"/>
<dbReference type="FunFam" id="1.10.10.10:FF:000087">
    <property type="entry name" value="Transcriptional adapter 2"/>
    <property type="match status" value="1"/>
</dbReference>
<dbReference type="PROSITE" id="PS50934">
    <property type="entry name" value="SWIRM"/>
    <property type="match status" value="1"/>
</dbReference>
<accession>A0AAE0PA63</accession>
<dbReference type="InterPro" id="IPR007526">
    <property type="entry name" value="SWIRM"/>
</dbReference>
<organism evidence="3 4">
    <name type="scientific">Sordaria brevicollis</name>
    <dbReference type="NCBI Taxonomy" id="83679"/>
    <lineage>
        <taxon>Eukaryota</taxon>
        <taxon>Fungi</taxon>
        <taxon>Dikarya</taxon>
        <taxon>Ascomycota</taxon>
        <taxon>Pezizomycotina</taxon>
        <taxon>Sordariomycetes</taxon>
        <taxon>Sordariomycetidae</taxon>
        <taxon>Sordariales</taxon>
        <taxon>Sordariaceae</taxon>
        <taxon>Sordaria</taxon>
    </lineage>
</organism>
<dbReference type="InterPro" id="IPR009057">
    <property type="entry name" value="Homeodomain-like_sf"/>
</dbReference>
<evidence type="ECO:0000259" key="2">
    <source>
        <dbReference type="PROSITE" id="PS50934"/>
    </source>
</evidence>
<dbReference type="PANTHER" id="PTHR12374">
    <property type="entry name" value="TRANSCRIPTIONAL ADAPTOR 2 ADA2 -RELATED"/>
    <property type="match status" value="1"/>
</dbReference>
<feature type="region of interest" description="Disordered" evidence="1">
    <location>
        <begin position="70"/>
        <end position="132"/>
    </location>
</feature>
<dbReference type="EMBL" id="JAUTDP010000009">
    <property type="protein sequence ID" value="KAK3396214.1"/>
    <property type="molecule type" value="Genomic_DNA"/>
</dbReference>
<reference evidence="3" key="1">
    <citation type="journal article" date="2023" name="Mol. Phylogenet. Evol.">
        <title>Genome-scale phylogeny and comparative genomics of the fungal order Sordariales.</title>
        <authorList>
            <person name="Hensen N."/>
            <person name="Bonometti L."/>
            <person name="Westerberg I."/>
            <person name="Brannstrom I.O."/>
            <person name="Guillou S."/>
            <person name="Cros-Aarteil S."/>
            <person name="Calhoun S."/>
            <person name="Haridas S."/>
            <person name="Kuo A."/>
            <person name="Mondo S."/>
            <person name="Pangilinan J."/>
            <person name="Riley R."/>
            <person name="LaButti K."/>
            <person name="Andreopoulos B."/>
            <person name="Lipzen A."/>
            <person name="Chen C."/>
            <person name="Yan M."/>
            <person name="Daum C."/>
            <person name="Ng V."/>
            <person name="Clum A."/>
            <person name="Steindorff A."/>
            <person name="Ohm R.A."/>
            <person name="Martin F."/>
            <person name="Silar P."/>
            <person name="Natvig D.O."/>
            <person name="Lalanne C."/>
            <person name="Gautier V."/>
            <person name="Ament-Velasquez S.L."/>
            <person name="Kruys A."/>
            <person name="Hutchinson M.I."/>
            <person name="Powell A.J."/>
            <person name="Barry K."/>
            <person name="Miller A.N."/>
            <person name="Grigoriev I.V."/>
            <person name="Debuchy R."/>
            <person name="Gladieux P."/>
            <person name="Hiltunen Thoren M."/>
            <person name="Johannesson H."/>
        </authorList>
    </citation>
    <scope>NUCLEOTIDE SEQUENCE</scope>
    <source>
        <strain evidence="3">FGSC 1904</strain>
    </source>
</reference>
<keyword evidence="4" id="KW-1185">Reference proteome</keyword>
<gene>
    <name evidence="3" type="ORF">B0T20DRAFT_264842</name>
</gene>
<dbReference type="Gene3D" id="1.10.10.10">
    <property type="entry name" value="Winged helix-like DNA-binding domain superfamily/Winged helix DNA-binding domain"/>
    <property type="match status" value="1"/>
</dbReference>